<dbReference type="EMBL" id="MU863656">
    <property type="protein sequence ID" value="KAK4098739.1"/>
    <property type="molecule type" value="Genomic_DNA"/>
</dbReference>
<accession>A0AAN6PVH7</accession>
<evidence type="ECO:0000313" key="3">
    <source>
        <dbReference type="Proteomes" id="UP001305647"/>
    </source>
</evidence>
<sequence>MAGSRKKRKRERKKGEKERESEKTKVSPSFHFHSLSPFPPSFSPFFHICRLQFPQLALFLFAIPLSNPFRFFQFSRPPTSNDFQQSTLPINHPH</sequence>
<protein>
    <submittedName>
        <fullName evidence="2">Uncharacterized protein</fullName>
    </submittedName>
</protein>
<feature type="compositionally biased region" description="Basic and acidic residues" evidence="1">
    <location>
        <begin position="13"/>
        <end position="25"/>
    </location>
</feature>
<reference evidence="2" key="1">
    <citation type="journal article" date="2023" name="Mol. Phylogenet. Evol.">
        <title>Genome-scale phylogeny and comparative genomics of the fungal order Sordariales.</title>
        <authorList>
            <person name="Hensen N."/>
            <person name="Bonometti L."/>
            <person name="Westerberg I."/>
            <person name="Brannstrom I.O."/>
            <person name="Guillou S."/>
            <person name="Cros-Aarteil S."/>
            <person name="Calhoun S."/>
            <person name="Haridas S."/>
            <person name="Kuo A."/>
            <person name="Mondo S."/>
            <person name="Pangilinan J."/>
            <person name="Riley R."/>
            <person name="LaButti K."/>
            <person name="Andreopoulos B."/>
            <person name="Lipzen A."/>
            <person name="Chen C."/>
            <person name="Yan M."/>
            <person name="Daum C."/>
            <person name="Ng V."/>
            <person name="Clum A."/>
            <person name="Steindorff A."/>
            <person name="Ohm R.A."/>
            <person name="Martin F."/>
            <person name="Silar P."/>
            <person name="Natvig D.O."/>
            <person name="Lalanne C."/>
            <person name="Gautier V."/>
            <person name="Ament-Velasquez S.L."/>
            <person name="Kruys A."/>
            <person name="Hutchinson M.I."/>
            <person name="Powell A.J."/>
            <person name="Barry K."/>
            <person name="Miller A.N."/>
            <person name="Grigoriev I.V."/>
            <person name="Debuchy R."/>
            <person name="Gladieux P."/>
            <person name="Hiltunen Thoren M."/>
            <person name="Johannesson H."/>
        </authorList>
    </citation>
    <scope>NUCLEOTIDE SEQUENCE</scope>
    <source>
        <strain evidence="2">CBS 757.83</strain>
    </source>
</reference>
<reference evidence="2" key="2">
    <citation type="submission" date="2023-05" db="EMBL/GenBank/DDBJ databases">
        <authorList>
            <consortium name="Lawrence Berkeley National Laboratory"/>
            <person name="Steindorff A."/>
            <person name="Hensen N."/>
            <person name="Bonometti L."/>
            <person name="Westerberg I."/>
            <person name="Brannstrom I.O."/>
            <person name="Guillou S."/>
            <person name="Cros-Aarteil S."/>
            <person name="Calhoun S."/>
            <person name="Haridas S."/>
            <person name="Kuo A."/>
            <person name="Mondo S."/>
            <person name="Pangilinan J."/>
            <person name="Riley R."/>
            <person name="Labutti K."/>
            <person name="Andreopoulos B."/>
            <person name="Lipzen A."/>
            <person name="Chen C."/>
            <person name="Yanf M."/>
            <person name="Daum C."/>
            <person name="Ng V."/>
            <person name="Clum A."/>
            <person name="Ohm R."/>
            <person name="Martin F."/>
            <person name="Silar P."/>
            <person name="Natvig D."/>
            <person name="Lalanne C."/>
            <person name="Gautier V."/>
            <person name="Ament-Velasquez S.L."/>
            <person name="Kruys A."/>
            <person name="Hutchinson M.I."/>
            <person name="Powell A.J."/>
            <person name="Barry K."/>
            <person name="Miller A.N."/>
            <person name="Grigoriev I.V."/>
            <person name="Debuchy R."/>
            <person name="Gladieux P."/>
            <person name="Thoren M.H."/>
            <person name="Johannesson H."/>
        </authorList>
    </citation>
    <scope>NUCLEOTIDE SEQUENCE</scope>
    <source>
        <strain evidence="2">CBS 757.83</strain>
    </source>
</reference>
<proteinExistence type="predicted"/>
<comment type="caution">
    <text evidence="2">The sequence shown here is derived from an EMBL/GenBank/DDBJ whole genome shotgun (WGS) entry which is preliminary data.</text>
</comment>
<feature type="region of interest" description="Disordered" evidence="1">
    <location>
        <begin position="1"/>
        <end position="29"/>
    </location>
</feature>
<keyword evidence="3" id="KW-1185">Reference proteome</keyword>
<gene>
    <name evidence="2" type="ORF">N658DRAFT_215846</name>
</gene>
<name>A0AAN6PVH7_9PEZI</name>
<evidence type="ECO:0000256" key="1">
    <source>
        <dbReference type="SAM" id="MobiDB-lite"/>
    </source>
</evidence>
<organism evidence="2 3">
    <name type="scientific">Parathielavia hyrcaniae</name>
    <dbReference type="NCBI Taxonomy" id="113614"/>
    <lineage>
        <taxon>Eukaryota</taxon>
        <taxon>Fungi</taxon>
        <taxon>Dikarya</taxon>
        <taxon>Ascomycota</taxon>
        <taxon>Pezizomycotina</taxon>
        <taxon>Sordariomycetes</taxon>
        <taxon>Sordariomycetidae</taxon>
        <taxon>Sordariales</taxon>
        <taxon>Chaetomiaceae</taxon>
        <taxon>Parathielavia</taxon>
    </lineage>
</organism>
<feature type="compositionally biased region" description="Basic residues" evidence="1">
    <location>
        <begin position="1"/>
        <end position="12"/>
    </location>
</feature>
<dbReference type="Proteomes" id="UP001305647">
    <property type="component" value="Unassembled WGS sequence"/>
</dbReference>
<evidence type="ECO:0000313" key="2">
    <source>
        <dbReference type="EMBL" id="KAK4098739.1"/>
    </source>
</evidence>
<dbReference type="AlphaFoldDB" id="A0AAN6PVH7"/>